<dbReference type="EMBL" id="RYZI01000653">
    <property type="protein sequence ID" value="RWA03998.1"/>
    <property type="molecule type" value="Genomic_DNA"/>
</dbReference>
<dbReference type="Gene3D" id="2.60.40.1180">
    <property type="entry name" value="Golgi alpha-mannosidase II"/>
    <property type="match status" value="1"/>
</dbReference>
<dbReference type="InterPro" id="IPR049053">
    <property type="entry name" value="AFCA-like_C"/>
</dbReference>
<dbReference type="InterPro" id="IPR013780">
    <property type="entry name" value="Glyco_hydro_b"/>
</dbReference>
<gene>
    <name evidence="5" type="ORF">EKO27_g11107</name>
</gene>
<comment type="caution">
    <text evidence="5">The sequence shown here is derived from an EMBL/GenBank/DDBJ whole genome shotgun (WGS) entry which is preliminary data.</text>
</comment>
<organism evidence="5 6">
    <name type="scientific">Xylaria grammica</name>
    <dbReference type="NCBI Taxonomy" id="363999"/>
    <lineage>
        <taxon>Eukaryota</taxon>
        <taxon>Fungi</taxon>
        <taxon>Dikarya</taxon>
        <taxon>Ascomycota</taxon>
        <taxon>Pezizomycotina</taxon>
        <taxon>Sordariomycetes</taxon>
        <taxon>Xylariomycetidae</taxon>
        <taxon>Xylariales</taxon>
        <taxon>Xylariaceae</taxon>
        <taxon>Xylaria</taxon>
    </lineage>
</organism>
<evidence type="ECO:0000259" key="2">
    <source>
        <dbReference type="Pfam" id="PF14498"/>
    </source>
</evidence>
<feature type="signal peptide" evidence="1">
    <location>
        <begin position="1"/>
        <end position="21"/>
    </location>
</feature>
<feature type="domain" description="Glycosyl hydrolase family 95 catalytic" evidence="4">
    <location>
        <begin position="310"/>
        <end position="721"/>
    </location>
</feature>
<evidence type="ECO:0000313" key="5">
    <source>
        <dbReference type="EMBL" id="RWA03998.1"/>
    </source>
</evidence>
<evidence type="ECO:0000259" key="4">
    <source>
        <dbReference type="Pfam" id="PF22124"/>
    </source>
</evidence>
<feature type="domain" description="Alpha fucosidase A-like C-terminal" evidence="3">
    <location>
        <begin position="724"/>
        <end position="799"/>
    </location>
</feature>
<dbReference type="InterPro" id="IPR016518">
    <property type="entry name" value="Alpha-L-fucosidase"/>
</dbReference>
<dbReference type="GO" id="GO:0004560">
    <property type="term" value="F:alpha-L-fucosidase activity"/>
    <property type="evidence" value="ECO:0007669"/>
    <property type="project" value="InterPro"/>
</dbReference>
<dbReference type="PANTHER" id="PTHR31084:SF0">
    <property type="entry name" value="ALPHA-L-FUCOSIDASE 2"/>
    <property type="match status" value="1"/>
</dbReference>
<dbReference type="Pfam" id="PF14498">
    <property type="entry name" value="Glyco_hyd_65N_2"/>
    <property type="match status" value="1"/>
</dbReference>
<name>A0A439CPB3_9PEZI</name>
<feature type="chain" id="PRO_5019106590" evidence="1">
    <location>
        <begin position="22"/>
        <end position="816"/>
    </location>
</feature>
<evidence type="ECO:0000259" key="3">
    <source>
        <dbReference type="Pfam" id="PF21307"/>
    </source>
</evidence>
<accession>A0A439CPB3</accession>
<proteinExistence type="predicted"/>
<protein>
    <submittedName>
        <fullName evidence="5">Uncharacterized protein</fullName>
    </submittedName>
</protein>
<dbReference type="InterPro" id="IPR008928">
    <property type="entry name" value="6-hairpin_glycosidase_sf"/>
</dbReference>
<dbReference type="SUPFAM" id="SSF48208">
    <property type="entry name" value="Six-hairpin glycosidases"/>
    <property type="match status" value="1"/>
</dbReference>
<dbReference type="Gene3D" id="2.70.98.50">
    <property type="entry name" value="putative glycoside hydrolase family protein from bacillus halodurans"/>
    <property type="match status" value="1"/>
</dbReference>
<evidence type="ECO:0000256" key="1">
    <source>
        <dbReference type="SAM" id="SignalP"/>
    </source>
</evidence>
<dbReference type="GO" id="GO:0005975">
    <property type="term" value="P:carbohydrate metabolic process"/>
    <property type="evidence" value="ECO:0007669"/>
    <property type="project" value="InterPro"/>
</dbReference>
<dbReference type="Pfam" id="PF21307">
    <property type="entry name" value="Glyco_hydro_95_C"/>
    <property type="match status" value="1"/>
</dbReference>
<dbReference type="PANTHER" id="PTHR31084">
    <property type="entry name" value="ALPHA-L-FUCOSIDASE 2"/>
    <property type="match status" value="1"/>
</dbReference>
<dbReference type="Proteomes" id="UP000286045">
    <property type="component" value="Unassembled WGS sequence"/>
</dbReference>
<evidence type="ECO:0000313" key="6">
    <source>
        <dbReference type="Proteomes" id="UP000286045"/>
    </source>
</evidence>
<reference evidence="5 6" key="1">
    <citation type="submission" date="2018-12" db="EMBL/GenBank/DDBJ databases">
        <title>Draft genome sequence of Xylaria grammica IHI A82.</title>
        <authorList>
            <person name="Buettner E."/>
            <person name="Kellner H."/>
        </authorList>
    </citation>
    <scope>NUCLEOTIDE SEQUENCE [LARGE SCALE GENOMIC DNA]</scope>
    <source>
        <strain evidence="5 6">IHI A82</strain>
    </source>
</reference>
<feature type="domain" description="Glycosyl hydrolase family 95 N-terminal" evidence="2">
    <location>
        <begin position="29"/>
        <end position="286"/>
    </location>
</feature>
<dbReference type="InterPro" id="IPR027414">
    <property type="entry name" value="GH95_N_dom"/>
</dbReference>
<keyword evidence="1" id="KW-0732">Signal</keyword>
<dbReference type="Pfam" id="PF22124">
    <property type="entry name" value="Glyco_hydro_95_cat"/>
    <property type="match status" value="1"/>
</dbReference>
<sequence length="816" mass="90440">MRLVRHCFVAFLFTFLRHVIGASEASHLIWYSEPAQRDFLDALPIGNGFLGAMVHGYTDKELIRLNEDSIWSGGPMDKIPPNAKSSLKSLRQQILDGQLTEAGDNWMTNFKPDYDDMRRYQPAGELRIDLDHSFGNATDYTRSLDLTNAISSLSYTFNGTKYSREGFGNFPHNVLAFKLNSSDPGALSFNISLSRDRNVTELSADATTATLFLGGSGEEDDTCRFVSKARVVLKDGKGVIIVYSHHVLLMKIFIGAGVISSNGTALAIRGASEAWLFYAAETAFRHTNPTTEQLHAVVDGRIDESLKSAYESLRAESVRDYQMYFNRTFLDLGDSGNIGRQNITKRLVDWKSSNTTNLQDPELMALQFNYGKYLLIQSSRPGTLPANLQGIWNRDFGPPWDSKFTININLEMNYWLAQPLDLREITEPVIDLLDRLAVTGSEVASKMYGAEGWCCHHNTDITGDCTPYHHLTIAAPYPLGGAWLSFEAIEHFRFTGDETFARKRALPILHGVMDFIYSWATERDGYWITNPSCSPENSYIIPDNMSVAGDTTGLDAGAMNDRAIMREIMTGFLEISEALNLTDGVERAAAFHGKILGPVTGSYGQLLEYSREFEENDPGHRHFSPLVGVQPGSWISPLTAPKYADAAYTLLRHRMDNGGGGNSWSVAWASLLHSRLFDAPHALEYSMQMLSRWVHNNLFSRNGGYFQIDGNSGFTASIIEMFLQSHADVVHLGPAIPPKGMGLSSGSCTGWVARGGFKVDMTWKDGAVVEAKVKSLLGNPLKLRVGEGREFKVDGASVQLNGVIFTTVSQIIHIYA</sequence>
<dbReference type="AlphaFoldDB" id="A0A439CPB3"/>
<keyword evidence="6" id="KW-1185">Reference proteome</keyword>
<dbReference type="PIRSF" id="PIRSF007663">
    <property type="entry name" value="UCP007663"/>
    <property type="match status" value="1"/>
</dbReference>
<dbReference type="InterPro" id="IPR054363">
    <property type="entry name" value="GH95_cat"/>
</dbReference>